<dbReference type="GO" id="GO:0043139">
    <property type="term" value="F:5'-3' DNA helicase activity"/>
    <property type="evidence" value="ECO:0007669"/>
    <property type="project" value="TreeGrafter"/>
</dbReference>
<evidence type="ECO:0000313" key="8">
    <source>
        <dbReference type="Proteomes" id="UP000754883"/>
    </source>
</evidence>
<evidence type="ECO:0000256" key="4">
    <source>
        <dbReference type="ARBA" id="ARBA00022840"/>
    </source>
</evidence>
<sequence>GPGFGKTRALAVASYGLVRSVGRVYMSAPTNIACDNAADRLMDVSTDVTNRLNANLQPGDEPLRRLLVVRGYKREDELAAFMRILQSPEAVTDATPRPHSKHESHWKLGNSIAFWLLKLEQARGFAIDEAACMSRPDFYSVWGNTMMPCVMAGDRLQLDVSVRSFNDAISYSDGVYRNRHGPDARISIMEFLQASGWPIFRLHTQLRMARGLFTLSQEVIYPELRAQYGVRCDISLPGHASGRAMEAFMLRKFPNVLRPSPKGTLREVFVHCPDSRVIVNPMTKSKSSPGQVRIALRLLDELVRDTQARGTRINPSEIAIIVLHSANVEVVEHQLKLYASLVGKVVVSTVESIQGKERPIALVILGTNETTGPGLSKEPRRFNVAISRHTSFLLLVGDINVAGNFRSGSSTTNARGRGGGQGGRGGRA</sequence>
<dbReference type="PANTHER" id="PTHR43788:SF8">
    <property type="entry name" value="DNA-BINDING PROTEIN SMUBP-2"/>
    <property type="match status" value="1"/>
</dbReference>
<keyword evidence="4" id="KW-0067">ATP-binding</keyword>
<dbReference type="AlphaFoldDB" id="A0A9N9U736"/>
<keyword evidence="2" id="KW-0378">Hydrolase</keyword>
<evidence type="ECO:0000256" key="2">
    <source>
        <dbReference type="ARBA" id="ARBA00022801"/>
    </source>
</evidence>
<organism evidence="7 8">
    <name type="scientific">Clonostachys byssicola</name>
    <dbReference type="NCBI Taxonomy" id="160290"/>
    <lineage>
        <taxon>Eukaryota</taxon>
        <taxon>Fungi</taxon>
        <taxon>Dikarya</taxon>
        <taxon>Ascomycota</taxon>
        <taxon>Pezizomycotina</taxon>
        <taxon>Sordariomycetes</taxon>
        <taxon>Hypocreomycetidae</taxon>
        <taxon>Hypocreales</taxon>
        <taxon>Bionectriaceae</taxon>
        <taxon>Clonostachys</taxon>
    </lineage>
</organism>
<feature type="compositionally biased region" description="Gly residues" evidence="5">
    <location>
        <begin position="416"/>
        <end position="428"/>
    </location>
</feature>
<feature type="non-terminal residue" evidence="7">
    <location>
        <position position="1"/>
    </location>
</feature>
<keyword evidence="8" id="KW-1185">Reference proteome</keyword>
<dbReference type="GO" id="GO:0016787">
    <property type="term" value="F:hydrolase activity"/>
    <property type="evidence" value="ECO:0007669"/>
    <property type="project" value="UniProtKB-KW"/>
</dbReference>
<proteinExistence type="predicted"/>
<reference evidence="8" key="1">
    <citation type="submission" date="2019-06" db="EMBL/GenBank/DDBJ databases">
        <authorList>
            <person name="Broberg M."/>
        </authorList>
    </citation>
    <scope>NUCLEOTIDE SEQUENCE [LARGE SCALE GENOMIC DNA]</scope>
</reference>
<dbReference type="InterPro" id="IPR041679">
    <property type="entry name" value="DNA2/NAM7-like_C"/>
</dbReference>
<accession>A0A9N9U736</accession>
<evidence type="ECO:0000313" key="7">
    <source>
        <dbReference type="EMBL" id="CAG9982145.1"/>
    </source>
</evidence>
<evidence type="ECO:0000256" key="5">
    <source>
        <dbReference type="SAM" id="MobiDB-lite"/>
    </source>
</evidence>
<dbReference type="SUPFAM" id="SSF52540">
    <property type="entry name" value="P-loop containing nucleoside triphosphate hydrolases"/>
    <property type="match status" value="1"/>
</dbReference>
<evidence type="ECO:0000256" key="1">
    <source>
        <dbReference type="ARBA" id="ARBA00022741"/>
    </source>
</evidence>
<dbReference type="Gene3D" id="3.40.50.300">
    <property type="entry name" value="P-loop containing nucleotide triphosphate hydrolases"/>
    <property type="match status" value="2"/>
</dbReference>
<dbReference type="EMBL" id="CABFNO020001339">
    <property type="protein sequence ID" value="CAG9982145.1"/>
    <property type="molecule type" value="Genomic_DNA"/>
</dbReference>
<evidence type="ECO:0000256" key="3">
    <source>
        <dbReference type="ARBA" id="ARBA00022806"/>
    </source>
</evidence>
<dbReference type="OrthoDB" id="4892196at2759"/>
<evidence type="ECO:0000259" key="6">
    <source>
        <dbReference type="Pfam" id="PF13087"/>
    </source>
</evidence>
<dbReference type="InterPro" id="IPR050534">
    <property type="entry name" value="Coronavir_polyprotein_1ab"/>
</dbReference>
<keyword evidence="1" id="KW-0547">Nucleotide-binding</keyword>
<comment type="caution">
    <text evidence="7">The sequence shown here is derived from an EMBL/GenBank/DDBJ whole genome shotgun (WGS) entry which is preliminary data.</text>
</comment>
<protein>
    <recommendedName>
        <fullName evidence="6">DNA2/NAM7 helicase-like C-terminal domain-containing protein</fullName>
    </recommendedName>
</protein>
<dbReference type="Pfam" id="PF13087">
    <property type="entry name" value="AAA_12"/>
    <property type="match status" value="1"/>
</dbReference>
<feature type="region of interest" description="Disordered" evidence="5">
    <location>
        <begin position="406"/>
        <end position="428"/>
    </location>
</feature>
<dbReference type="Proteomes" id="UP000754883">
    <property type="component" value="Unassembled WGS sequence"/>
</dbReference>
<dbReference type="GO" id="GO:0005524">
    <property type="term" value="F:ATP binding"/>
    <property type="evidence" value="ECO:0007669"/>
    <property type="project" value="UniProtKB-KW"/>
</dbReference>
<dbReference type="PANTHER" id="PTHR43788">
    <property type="entry name" value="DNA2/NAM7 HELICASE FAMILY MEMBER"/>
    <property type="match status" value="1"/>
</dbReference>
<keyword evidence="3" id="KW-0347">Helicase</keyword>
<gene>
    <name evidence="7" type="ORF">CBYS24578_00015643</name>
</gene>
<reference evidence="7 8" key="2">
    <citation type="submission" date="2021-10" db="EMBL/GenBank/DDBJ databases">
        <authorList>
            <person name="Piombo E."/>
        </authorList>
    </citation>
    <scope>NUCLEOTIDE SEQUENCE [LARGE SCALE GENOMIC DNA]</scope>
</reference>
<feature type="non-terminal residue" evidence="7">
    <location>
        <position position="428"/>
    </location>
</feature>
<name>A0A9N9U736_9HYPO</name>
<feature type="domain" description="DNA2/NAM7 helicase-like C-terminal" evidence="6">
    <location>
        <begin position="186"/>
        <end position="399"/>
    </location>
</feature>
<dbReference type="InterPro" id="IPR027417">
    <property type="entry name" value="P-loop_NTPase"/>
</dbReference>